<dbReference type="Proteomes" id="UP001272137">
    <property type="component" value="Unassembled WGS sequence"/>
</dbReference>
<evidence type="ECO:0008006" key="3">
    <source>
        <dbReference type="Google" id="ProtNLM"/>
    </source>
</evidence>
<name>A0AAW9CTL5_BURTH</name>
<reference evidence="1" key="1">
    <citation type="submission" date="2018-08" db="EMBL/GenBank/DDBJ databases">
        <title>Identification of Burkholderia cepacia strains that express a Burkholderia pseudomallei-like capsular polysaccharide.</title>
        <authorList>
            <person name="Burtnick M.N."/>
            <person name="Vongsouvath M."/>
            <person name="Newton P."/>
            <person name="Wuthiekanun V."/>
            <person name="Limmathurotsakul D."/>
            <person name="Brett P.J."/>
            <person name="Chantratita N."/>
            <person name="Dance D.A."/>
        </authorList>
    </citation>
    <scope>NUCLEOTIDE SEQUENCE</scope>
    <source>
        <strain evidence="1">SBXCC001</strain>
    </source>
</reference>
<comment type="caution">
    <text evidence="1">The sequence shown here is derived from an EMBL/GenBank/DDBJ whole genome shotgun (WGS) entry which is preliminary data.</text>
</comment>
<organism evidence="1 2">
    <name type="scientific">Burkholderia thailandensis</name>
    <dbReference type="NCBI Taxonomy" id="57975"/>
    <lineage>
        <taxon>Bacteria</taxon>
        <taxon>Pseudomonadati</taxon>
        <taxon>Pseudomonadota</taxon>
        <taxon>Betaproteobacteria</taxon>
        <taxon>Burkholderiales</taxon>
        <taxon>Burkholderiaceae</taxon>
        <taxon>Burkholderia</taxon>
        <taxon>pseudomallei group</taxon>
    </lineage>
</organism>
<proteinExistence type="predicted"/>
<evidence type="ECO:0000313" key="1">
    <source>
        <dbReference type="EMBL" id="MDW9252448.1"/>
    </source>
</evidence>
<sequence length="42" mass="4712">MFGGDADMARIAMGVLALLILWLVIEIARAVKRIGDDEHHRH</sequence>
<accession>A0AAW9CTL5</accession>
<dbReference type="AlphaFoldDB" id="A0AAW9CTL5"/>
<evidence type="ECO:0000313" key="2">
    <source>
        <dbReference type="Proteomes" id="UP001272137"/>
    </source>
</evidence>
<dbReference type="EMBL" id="QXCT01000001">
    <property type="protein sequence ID" value="MDW9252448.1"/>
    <property type="molecule type" value="Genomic_DNA"/>
</dbReference>
<gene>
    <name evidence="1" type="ORF">C7S16_6618</name>
</gene>
<protein>
    <recommendedName>
        <fullName evidence="3">Gp51</fullName>
    </recommendedName>
</protein>